<keyword evidence="2" id="KW-0677">Repeat</keyword>
<dbReference type="PANTHER" id="PTHR19316:SF18">
    <property type="entry name" value="HSP70-BINDING PROTEIN 1"/>
    <property type="match status" value="1"/>
</dbReference>
<dbReference type="AlphaFoldDB" id="A0A452VKG9"/>
<evidence type="ECO:0000256" key="4">
    <source>
        <dbReference type="ARBA" id="ARBA00069271"/>
    </source>
</evidence>
<dbReference type="GO" id="GO:0031625">
    <property type="term" value="F:ubiquitin protein ligase binding"/>
    <property type="evidence" value="ECO:0007669"/>
    <property type="project" value="Ensembl"/>
</dbReference>
<evidence type="ECO:0000256" key="6">
    <source>
        <dbReference type="ARBA" id="ARBA00081319"/>
    </source>
</evidence>
<feature type="compositionally biased region" description="Low complexity" evidence="7">
    <location>
        <begin position="73"/>
        <end position="86"/>
    </location>
</feature>
<evidence type="ECO:0000256" key="7">
    <source>
        <dbReference type="SAM" id="MobiDB-lite"/>
    </source>
</evidence>
<dbReference type="GeneTree" id="ENSGT00940000153909"/>
<dbReference type="GO" id="GO:0031398">
    <property type="term" value="P:positive regulation of protein ubiquitination"/>
    <property type="evidence" value="ECO:0007669"/>
    <property type="project" value="Ensembl"/>
</dbReference>
<dbReference type="GO" id="GO:0005615">
    <property type="term" value="C:extracellular space"/>
    <property type="evidence" value="ECO:0007669"/>
    <property type="project" value="Ensembl"/>
</dbReference>
<dbReference type="GO" id="GO:0000774">
    <property type="term" value="F:adenyl-nucleotide exchange factor activity"/>
    <property type="evidence" value="ECO:0007669"/>
    <property type="project" value="TreeGrafter"/>
</dbReference>
<dbReference type="GO" id="GO:0005783">
    <property type="term" value="C:endoplasmic reticulum"/>
    <property type="evidence" value="ECO:0007669"/>
    <property type="project" value="TreeGrafter"/>
</dbReference>
<dbReference type="Ensembl" id="ENSUMAT00000040529.1">
    <property type="protein sequence ID" value="ENSUMAP00000034260.1"/>
    <property type="gene ID" value="ENSUMAG00000024654.1"/>
</dbReference>
<organism evidence="9">
    <name type="scientific">Ursus maritimus</name>
    <name type="common">Polar bear</name>
    <name type="synonym">Thalarctos maritimus</name>
    <dbReference type="NCBI Taxonomy" id="29073"/>
    <lineage>
        <taxon>Eukaryota</taxon>
        <taxon>Metazoa</taxon>
        <taxon>Chordata</taxon>
        <taxon>Craniata</taxon>
        <taxon>Vertebrata</taxon>
        <taxon>Euteleostomi</taxon>
        <taxon>Mammalia</taxon>
        <taxon>Eutheria</taxon>
        <taxon>Laurasiatheria</taxon>
        <taxon>Carnivora</taxon>
        <taxon>Caniformia</taxon>
        <taxon>Ursidae</taxon>
        <taxon>Ursus</taxon>
    </lineage>
</organism>
<evidence type="ECO:0000256" key="1">
    <source>
        <dbReference type="ARBA" id="ARBA00022553"/>
    </source>
</evidence>
<accession>A0A452VKG9</accession>
<proteinExistence type="predicted"/>
<gene>
    <name evidence="9" type="primary">HSPBP1</name>
</gene>
<comment type="subunit">
    <text evidence="3">Interacts with the ATP-binding domain of HSPA1A. Detected in a ternary complex containing STUB1, HSPA1A and HSPBP1. Interacts with PGLYRP1; this interaction blocks the cytotoxic activity of the PGLYRP1-HSPA1A complex.</text>
</comment>
<keyword evidence="1" id="KW-0597">Phosphoprotein</keyword>
<evidence type="ECO:0000256" key="3">
    <source>
        <dbReference type="ARBA" id="ARBA00064806"/>
    </source>
</evidence>
<feature type="domain" description="Nucleotide exchange factor Fes1" evidence="8">
    <location>
        <begin position="107"/>
        <end position="201"/>
    </location>
</feature>
<evidence type="ECO:0000313" key="9">
    <source>
        <dbReference type="Ensembl" id="ENSUMAP00000034260"/>
    </source>
</evidence>
<dbReference type="GO" id="GO:0032436">
    <property type="term" value="P:positive regulation of proteasomal ubiquitin-dependent protein catabolic process"/>
    <property type="evidence" value="ECO:0007669"/>
    <property type="project" value="Ensembl"/>
</dbReference>
<reference evidence="9" key="1">
    <citation type="submission" date="2019-03" db="UniProtKB">
        <authorList>
            <consortium name="Ensembl"/>
        </authorList>
    </citation>
    <scope>IDENTIFICATION</scope>
</reference>
<dbReference type="PANTHER" id="PTHR19316">
    <property type="entry name" value="PROTEIN FOLDING REGULATOR"/>
    <property type="match status" value="1"/>
</dbReference>
<evidence type="ECO:0000259" key="8">
    <source>
        <dbReference type="Pfam" id="PF08609"/>
    </source>
</evidence>
<name>A0A452VKG9_URSMA</name>
<dbReference type="InterPro" id="IPR016024">
    <property type="entry name" value="ARM-type_fold"/>
</dbReference>
<dbReference type="Gene3D" id="1.25.10.10">
    <property type="entry name" value="Leucine-rich Repeat Variant"/>
    <property type="match status" value="1"/>
</dbReference>
<evidence type="ECO:0000256" key="2">
    <source>
        <dbReference type="ARBA" id="ARBA00022737"/>
    </source>
</evidence>
<dbReference type="Pfam" id="PF08609">
    <property type="entry name" value="Fes1"/>
    <property type="match status" value="1"/>
</dbReference>
<sequence length="421" mass="45763">MEEGEGAVVKVGAGRVVWGHGGLGAPLTPHLLSRPPGVDPSGRQSYLSGDHPLPQTHSSLHKQPIADQGSGGSRLPLGLPPASQGCSSGGGGSSAGNSGLPPPPRNLQGLLQMAITAGSEEPDPPPEPMSEERRQWLQEAMSAAFRGQREEVEQMKNCLRVLSQPIPSLAAEAELAADQQEREGALELLADLCENMDNAADFCQLSGMHLLVGRYLEAGPAGLRWRAAELIGTCSQNVAAIQEQVLGLGALRKLLRLLDRDACDLVRVKALFAISCLVREQEAGLLQFLRLDGFSVLMRAMQQQVQKLKVKSAFLLQNLLVGHPEHKGTLCSMGMVQQLVALIRTEHSPFHEHVLGALCSLVTDFPQGVRECREPELGLEELLRHRCQLLQQHEEYQEELEFCEKLLQTCFSSPTDDSMDR</sequence>
<dbReference type="GO" id="GO:0140313">
    <property type="term" value="F:molecular sequestering activity"/>
    <property type="evidence" value="ECO:0007669"/>
    <property type="project" value="Ensembl"/>
</dbReference>
<protein>
    <recommendedName>
        <fullName evidence="4">Hsp70-binding protein 1</fullName>
    </recommendedName>
    <alternativeName>
        <fullName evidence="5">Heat shock protein-binding protein 1</fullName>
    </alternativeName>
    <alternativeName>
        <fullName evidence="6">Hsp70-interacting protein 1</fullName>
    </alternativeName>
</protein>
<feature type="region of interest" description="Disordered" evidence="7">
    <location>
        <begin position="28"/>
        <end position="107"/>
    </location>
</feature>
<dbReference type="SUPFAM" id="SSF48371">
    <property type="entry name" value="ARM repeat"/>
    <property type="match status" value="1"/>
</dbReference>
<dbReference type="InterPro" id="IPR011989">
    <property type="entry name" value="ARM-like"/>
</dbReference>
<dbReference type="FunFam" id="1.25.10.10:FF:000178">
    <property type="entry name" value="hsp70-binding protein 1 isoform X1"/>
    <property type="match status" value="1"/>
</dbReference>
<dbReference type="InterPro" id="IPR050693">
    <property type="entry name" value="Hsp70_NEF-Inhibitors"/>
</dbReference>
<evidence type="ECO:0000256" key="5">
    <source>
        <dbReference type="ARBA" id="ARBA00075420"/>
    </source>
</evidence>
<dbReference type="InterPro" id="IPR013918">
    <property type="entry name" value="Nucleotide_exch_fac_Fes1"/>
</dbReference>